<keyword evidence="1" id="KW-0472">Membrane</keyword>
<proteinExistence type="predicted"/>
<feature type="transmembrane region" description="Helical" evidence="1">
    <location>
        <begin position="102"/>
        <end position="121"/>
    </location>
</feature>
<keyword evidence="1" id="KW-1133">Transmembrane helix</keyword>
<keyword evidence="1" id="KW-0812">Transmembrane</keyword>
<evidence type="ECO:0000256" key="1">
    <source>
        <dbReference type="SAM" id="Phobius"/>
    </source>
</evidence>
<dbReference type="Pfam" id="PF11168">
    <property type="entry name" value="DUF2955"/>
    <property type="match status" value="1"/>
</dbReference>
<feature type="transmembrane region" description="Helical" evidence="1">
    <location>
        <begin position="273"/>
        <end position="290"/>
    </location>
</feature>
<feature type="transmembrane region" description="Helical" evidence="1">
    <location>
        <begin position="247"/>
        <end position="266"/>
    </location>
</feature>
<dbReference type="InterPro" id="IPR022604">
    <property type="entry name" value="DUF2955"/>
</dbReference>
<evidence type="ECO:0000313" key="2">
    <source>
        <dbReference type="EMBL" id="RLQ21699.1"/>
    </source>
</evidence>
<sequence>MPLAARRVFRLSLTISIALAISYAMGNSLPYIAPLFAFLLGAAPKPPMGPKGLVGLIVALSLMLGTGLLLIPLLTYYPLTALVIVLLGLFLANYLSLNRGKGPVGLLLIIGITLISALGLMGPSLATMIISALLLNIAIAVVCQWLVYPWFPEDCDPSAEPPPPPPLQSSWLALRATLVVFPSYLLVLYNPTAYAPIIMKSVALGQQANETAARHAGRELVGSTCLAALIAMLFWFCLKLAPNLYMFTLWTLLFSGYLVAKFYGVLASAFGPTFWQNVLVTLFILVGPAVEDTANGKDPYAASAVRIGLFIGVTLYAWMMLVFLEGLRRRQEMKSQSAMQMEAG</sequence>
<comment type="caution">
    <text evidence="2">The sequence shown here is derived from an EMBL/GenBank/DDBJ whole genome shotgun (WGS) entry which is preliminary data.</text>
</comment>
<organism evidence="2 3">
    <name type="scientific">Seongchinamella sediminis</name>
    <dbReference type="NCBI Taxonomy" id="2283635"/>
    <lineage>
        <taxon>Bacteria</taxon>
        <taxon>Pseudomonadati</taxon>
        <taxon>Pseudomonadota</taxon>
        <taxon>Gammaproteobacteria</taxon>
        <taxon>Cellvibrionales</taxon>
        <taxon>Halieaceae</taxon>
        <taxon>Seongchinamella</taxon>
    </lineage>
</organism>
<keyword evidence="3" id="KW-1185">Reference proteome</keyword>
<evidence type="ECO:0000313" key="3">
    <source>
        <dbReference type="Proteomes" id="UP000265509"/>
    </source>
</evidence>
<accession>A0A3L7DYF8</accession>
<feature type="transmembrane region" description="Helical" evidence="1">
    <location>
        <begin position="220"/>
        <end position="241"/>
    </location>
</feature>
<dbReference type="Proteomes" id="UP000265509">
    <property type="component" value="Unassembled WGS sequence"/>
</dbReference>
<feature type="transmembrane region" description="Helical" evidence="1">
    <location>
        <begin position="133"/>
        <end position="151"/>
    </location>
</feature>
<name>A0A3L7DYF8_9GAMM</name>
<feature type="transmembrane region" description="Helical" evidence="1">
    <location>
        <begin position="302"/>
        <end position="324"/>
    </location>
</feature>
<protein>
    <submittedName>
        <fullName evidence="2">DUF2955 domain-containing protein</fullName>
    </submittedName>
</protein>
<dbReference type="AlphaFoldDB" id="A0A3L7DYF8"/>
<feature type="transmembrane region" description="Helical" evidence="1">
    <location>
        <begin position="76"/>
        <end position="96"/>
    </location>
</feature>
<gene>
    <name evidence="2" type="ORF">DWB85_11170</name>
</gene>
<reference evidence="2 3" key="1">
    <citation type="submission" date="2018-07" db="EMBL/GenBank/DDBJ databases">
        <title>Halioglobus sp. genome submission.</title>
        <authorList>
            <person name="Ye M.-Q."/>
            <person name="Du Z.-J."/>
        </authorList>
    </citation>
    <scope>NUCLEOTIDE SEQUENCE [LARGE SCALE GENOMIC DNA]</scope>
    <source>
        <strain evidence="2 3">U0301</strain>
    </source>
</reference>
<feature type="transmembrane region" description="Helical" evidence="1">
    <location>
        <begin position="50"/>
        <end position="71"/>
    </location>
</feature>
<dbReference type="OrthoDB" id="8958423at2"/>
<feature type="transmembrane region" description="Helical" evidence="1">
    <location>
        <begin position="171"/>
        <end position="190"/>
    </location>
</feature>
<dbReference type="EMBL" id="QRAN01000011">
    <property type="protein sequence ID" value="RLQ21699.1"/>
    <property type="molecule type" value="Genomic_DNA"/>
</dbReference>